<feature type="compositionally biased region" description="Polar residues" evidence="2">
    <location>
        <begin position="144"/>
        <end position="167"/>
    </location>
</feature>
<organism evidence="3 4">
    <name type="scientific">Vibrio barjaei</name>
    <dbReference type="NCBI Taxonomy" id="1676683"/>
    <lineage>
        <taxon>Bacteria</taxon>
        <taxon>Pseudomonadati</taxon>
        <taxon>Pseudomonadota</taxon>
        <taxon>Gammaproteobacteria</taxon>
        <taxon>Vibrionales</taxon>
        <taxon>Vibrionaceae</taxon>
        <taxon>Vibrio</taxon>
    </lineage>
</organism>
<accession>A0ABW7ID46</accession>
<evidence type="ECO:0000313" key="3">
    <source>
        <dbReference type="EMBL" id="MFH0259512.1"/>
    </source>
</evidence>
<evidence type="ECO:0000313" key="4">
    <source>
        <dbReference type="Proteomes" id="UP001607125"/>
    </source>
</evidence>
<dbReference type="Proteomes" id="UP001607125">
    <property type="component" value="Unassembled WGS sequence"/>
</dbReference>
<gene>
    <name evidence="3" type="ORF">ACGRH2_03510</name>
</gene>
<reference evidence="3 4" key="1">
    <citation type="submission" date="2024-10" db="EMBL/GenBank/DDBJ databases">
        <authorList>
            <person name="Yibar A."/>
            <person name="Saticioglu I.B."/>
            <person name="Duman M."/>
            <person name="Ajmi N."/>
            <person name="Gurler F."/>
            <person name="Ay H."/>
            <person name="Onuk E."/>
            <person name="Guler S."/>
            <person name="Romalde J.L."/>
        </authorList>
    </citation>
    <scope>NUCLEOTIDE SEQUENCE [LARGE SCALE GENOMIC DNA]</scope>
    <source>
        <strain evidence="3 4">1-TCBS-B</strain>
    </source>
</reference>
<protein>
    <submittedName>
        <fullName evidence="3">Uncharacterized protein</fullName>
    </submittedName>
</protein>
<dbReference type="EMBL" id="JBIHSF010000004">
    <property type="protein sequence ID" value="MFH0259512.1"/>
    <property type="molecule type" value="Genomic_DNA"/>
</dbReference>
<sequence length="167" mass="19042">MLFLTKLMTTGPLLVSILLGLFLWLARGEVEDMTLKLETQTSLIALKQTELDTITATNRSLDQTITTLKRQLIEHQQLARQLRQYNASIDRELQQTISELENLTRDKLVTSMCQLSFSDAEYDRMQQFYRDTSRTSDLPEQRSADVSTSSLAPRPSDANQRALTQGD</sequence>
<evidence type="ECO:0000256" key="2">
    <source>
        <dbReference type="SAM" id="MobiDB-lite"/>
    </source>
</evidence>
<dbReference type="RefSeq" id="WP_394628570.1">
    <property type="nucleotide sequence ID" value="NZ_JBIHSF010000004.1"/>
</dbReference>
<feature type="region of interest" description="Disordered" evidence="2">
    <location>
        <begin position="132"/>
        <end position="167"/>
    </location>
</feature>
<comment type="caution">
    <text evidence="3">The sequence shown here is derived from an EMBL/GenBank/DDBJ whole genome shotgun (WGS) entry which is preliminary data.</text>
</comment>
<keyword evidence="1" id="KW-0175">Coiled coil</keyword>
<proteinExistence type="predicted"/>
<feature type="coiled-coil region" evidence="1">
    <location>
        <begin position="68"/>
        <end position="106"/>
    </location>
</feature>
<feature type="compositionally biased region" description="Basic and acidic residues" evidence="2">
    <location>
        <begin position="132"/>
        <end position="143"/>
    </location>
</feature>
<evidence type="ECO:0000256" key="1">
    <source>
        <dbReference type="SAM" id="Coils"/>
    </source>
</evidence>
<keyword evidence="4" id="KW-1185">Reference proteome</keyword>
<name>A0ABW7ID46_9VIBR</name>